<keyword evidence="3" id="KW-1185">Reference proteome</keyword>
<dbReference type="AlphaFoldDB" id="A0A3N1PUX0"/>
<feature type="region of interest" description="Disordered" evidence="1">
    <location>
        <begin position="736"/>
        <end position="772"/>
    </location>
</feature>
<sequence>MNQPINSTQIATLEGPQPAQFLHVTITLSDGRKLGDETFRLVSLQGQESVSQPFEFQLELHANTQNGPLPVPKPRLEAINFNQVMGQPVTFAITLPWLRQDDHSFESDLEASSQRFAEAMNGGNSAGFRWFNGIITGFAMGAPGVYHATVKPALWKLTLANRYQVHKGMTVIAALQAVLSRHDIRHIDSQRVQDLAVNRSQDWLQAGESDFDFFQRLLGKAYLYYYFRHHPGYHELVLSNSAHYPDRARALPLRYAYTGTEELGLEQDDVISDYRFEQTLSVAAIQSLLTDQQEAWQVDGDPRLNNFAAPEHAKEMLAMFRQHKVFQYGSNKDEASIFHAKASQARLASASMLSGSSYCADFCAGFTFTLTDALAGASLDPLVDAQRPIQPQLKDQGFVLTKVQHQASIDGSYKNSFEATEVEGLVAPFSLGDTQQGSILGTVVSHSDPDLRPASWKYGYAGDFDGDTSPYIFDHQALPYRQFHPPGAEGVYVRFATDGDHDKPSWVKLSAYMETTPEIGAQVVIGRSNDESELPEISQVVHSSGTQTCTPSGWQARTDIGSNFSTRYGDGINIGFGRGMNASDARVALQKAVTIVQTAYGTAAGDNQTAPNPNAPMGRFRDAGYSQGASYNFATANSTAKAASQDLAGTYGGLGPTDDLLRVDESFGSSFGQSQGQVSSSVQHYGVSYSNSTFGRTEAYDTVTGTAYRKSVNKGASTTVSENYGAISTTSTIVANSDSTTSQTGNSVDSRTTTGNTTSSNTVTGTAKNSTQITTQKNNSTIGINDSLDLVGMTNTLNLTGMSDAMSLTGMSTSLNVSGLSNQIGVSGQSSQINIAGSSTNIDIAGNANTVRLHGPGLELIEEAEKLKLTLEDLKIVINSALSIIL</sequence>
<evidence type="ECO:0000256" key="1">
    <source>
        <dbReference type="SAM" id="MobiDB-lite"/>
    </source>
</evidence>
<dbReference type="Gene3D" id="4.10.220.110">
    <property type="match status" value="1"/>
</dbReference>
<accession>A0A3N1PUX0</accession>
<evidence type="ECO:0000313" key="3">
    <source>
        <dbReference type="Proteomes" id="UP000268033"/>
    </source>
</evidence>
<reference evidence="2 3" key="1">
    <citation type="submission" date="2018-11" db="EMBL/GenBank/DDBJ databases">
        <title>Genomic Encyclopedia of Type Strains, Phase IV (KMG-IV): sequencing the most valuable type-strain genomes for metagenomic binning, comparative biology and taxonomic classification.</title>
        <authorList>
            <person name="Goeker M."/>
        </authorList>
    </citation>
    <scope>NUCLEOTIDE SEQUENCE [LARGE SCALE GENOMIC DNA]</scope>
    <source>
        <strain evidence="2 3">DSM 21945</strain>
    </source>
</reference>
<organism evidence="2 3">
    <name type="scientific">Gallaecimonas pentaromativorans</name>
    <dbReference type="NCBI Taxonomy" id="584787"/>
    <lineage>
        <taxon>Bacteria</taxon>
        <taxon>Pseudomonadati</taxon>
        <taxon>Pseudomonadota</taxon>
        <taxon>Gammaproteobacteria</taxon>
        <taxon>Enterobacterales</taxon>
        <taxon>Gallaecimonadaceae</taxon>
        <taxon>Gallaecimonas</taxon>
    </lineage>
</organism>
<proteinExistence type="predicted"/>
<dbReference type="SUPFAM" id="SSF69279">
    <property type="entry name" value="Phage tail proteins"/>
    <property type="match status" value="1"/>
</dbReference>
<dbReference type="RefSeq" id="WP_123420396.1">
    <property type="nucleotide sequence ID" value="NZ_RJUL01000001.1"/>
</dbReference>
<feature type="compositionally biased region" description="Low complexity" evidence="1">
    <location>
        <begin position="752"/>
        <end position="766"/>
    </location>
</feature>
<protein>
    <submittedName>
        <fullName evidence="2">Type VI secretion system secreted protein VgrG</fullName>
    </submittedName>
</protein>
<name>A0A3N1PUX0_9GAMM</name>
<dbReference type="EMBL" id="RJUL01000001">
    <property type="protein sequence ID" value="ROQ30557.1"/>
    <property type="molecule type" value="Genomic_DNA"/>
</dbReference>
<gene>
    <name evidence="2" type="ORF">EDC28_101243</name>
</gene>
<dbReference type="Pfam" id="PF05954">
    <property type="entry name" value="Phage_GPD"/>
    <property type="match status" value="1"/>
</dbReference>
<dbReference type="Gene3D" id="3.55.50.10">
    <property type="entry name" value="Baseplate protein-like domains"/>
    <property type="match status" value="1"/>
</dbReference>
<dbReference type="STRING" id="584787.GCA_001247655_01836"/>
<dbReference type="Proteomes" id="UP000268033">
    <property type="component" value="Unassembled WGS sequence"/>
</dbReference>
<dbReference type="Gene3D" id="2.30.110.50">
    <property type="match status" value="1"/>
</dbReference>
<evidence type="ECO:0000313" key="2">
    <source>
        <dbReference type="EMBL" id="ROQ30557.1"/>
    </source>
</evidence>
<comment type="caution">
    <text evidence="2">The sequence shown here is derived from an EMBL/GenBank/DDBJ whole genome shotgun (WGS) entry which is preliminary data.</text>
</comment>
<feature type="compositionally biased region" description="Polar residues" evidence="1">
    <location>
        <begin position="736"/>
        <end position="751"/>
    </location>
</feature>